<dbReference type="EMBL" id="CP007448">
    <property type="protein sequence ID" value="ATX62918.1"/>
    <property type="molecule type" value="Genomic_DNA"/>
</dbReference>
<protein>
    <submittedName>
        <fullName evidence="1">Uncharacterized protein</fullName>
    </submittedName>
</protein>
<gene>
    <name evidence="1" type="ORF">LC20_08185</name>
</gene>
<reference evidence="1 2" key="1">
    <citation type="submission" date="2017-11" db="EMBL/GenBank/DDBJ databases">
        <title>The complete genome sequence and comparative genome analysis of Yersinia enterocolitica strain LC20.</title>
        <authorList>
            <person name="Shi G."/>
            <person name="Su M."/>
            <person name="Liang J."/>
            <person name="Gu W."/>
            <person name="Xiao Y."/>
            <person name="Zhang Z."/>
            <person name="Qiu H."/>
            <person name="Duan R."/>
            <person name="Zhang Z."/>
            <person name="Li Y."/>
            <person name="Zhang X."/>
            <person name="Ling Y."/>
            <person name="Song L."/>
            <person name="Chen M."/>
            <person name="Zhao Y."/>
            <person name="Wu J."/>
            <person name="Jing H."/>
            <person name="Xiao J."/>
            <person name="Wang X."/>
        </authorList>
    </citation>
    <scope>NUCLEOTIDE SEQUENCE [LARGE SCALE GENOMIC DNA]</scope>
    <source>
        <strain evidence="1 2">LC20</strain>
    </source>
</reference>
<sequence>MVVKGEINDVSGVNSHLQSLYSANLTATARLAVAFYRAILIPLSQPCQLFTNFPLQTSGRR</sequence>
<name>A0A7U5PGY0_YEREN</name>
<dbReference type="KEGG" id="yel:LC20_08185"/>
<dbReference type="AlphaFoldDB" id="A0A7U5PGY0"/>
<evidence type="ECO:0000313" key="1">
    <source>
        <dbReference type="EMBL" id="ATX62918.1"/>
    </source>
</evidence>
<evidence type="ECO:0000313" key="2">
    <source>
        <dbReference type="Proteomes" id="UP000230961"/>
    </source>
</evidence>
<dbReference type="Proteomes" id="UP000230961">
    <property type="component" value="Chromosome"/>
</dbReference>
<organism evidence="1 2">
    <name type="scientific">Yersinia enterocolitica LC20</name>
    <dbReference type="NCBI Taxonomy" id="1443113"/>
    <lineage>
        <taxon>Bacteria</taxon>
        <taxon>Pseudomonadati</taxon>
        <taxon>Pseudomonadota</taxon>
        <taxon>Gammaproteobacteria</taxon>
        <taxon>Enterobacterales</taxon>
        <taxon>Yersiniaceae</taxon>
        <taxon>Yersinia</taxon>
    </lineage>
</organism>
<accession>A0A7U5PGY0</accession>
<proteinExistence type="predicted"/>